<evidence type="ECO:0000313" key="2">
    <source>
        <dbReference type="EMBL" id="SDK23439.1"/>
    </source>
</evidence>
<evidence type="ECO:0000256" key="1">
    <source>
        <dbReference type="SAM" id="MobiDB-lite"/>
    </source>
</evidence>
<keyword evidence="3" id="KW-1185">Reference proteome</keyword>
<evidence type="ECO:0000313" key="3">
    <source>
        <dbReference type="Proteomes" id="UP000198706"/>
    </source>
</evidence>
<dbReference type="Proteomes" id="UP000198706">
    <property type="component" value="Unassembled WGS sequence"/>
</dbReference>
<dbReference type="AlphaFoldDB" id="A0A1G9A7X4"/>
<dbReference type="STRING" id="137658.SAMN05216186_105125"/>
<feature type="region of interest" description="Disordered" evidence="1">
    <location>
        <begin position="1"/>
        <end position="42"/>
    </location>
</feature>
<accession>A0A1G9A7X4</accession>
<feature type="compositionally biased region" description="Basic and acidic residues" evidence="1">
    <location>
        <begin position="977"/>
        <end position="988"/>
    </location>
</feature>
<sequence>MPLLMANNGMNNPGIRSSSFHFPIQHDTHRPHASSSTPRSQDDLALTARKHVLENRLTGLQQTLQQELHRQWRYGRTVNQDCSKSESYANRRREELAAIPGGADIAAQFGLTFAKPGVPANSFIHELKFEHGIDSDYLRDMPSTDFLDKCKELYQERYPDSRRNAVFVNSRHSAEMILHHLRDQLPGVDSRNYLQQHLLELRPGVYALELASHLAEKAEPLIHTYGARPSVYRVMTERGSSPDSVPSDPAVDNRVLLAAFRRPAEQSISDRLHAIPNSEGMVGLGHTAATLLDQLVDILDGPIMERHQHNPLLANGLRALRAIADSLPSLSHDSMAFSNGYQALMEEMNVCLSAVHPYGLKDFRQAAAPLAAAWRLPPSVPTPEVHLVSSGMGALSLGFELAELMTGSARVEEASTRHHGKTPVYYEVNNLRQQRQSGTKSADALYAALGHSLPDKPGQPSWNVEAVIEAVDSRLSRKKTKQGLQGTLKAATQHLGQVRKSEKPLVLILDATLERRGDMERLVGHFTKDIAANRLRIIACKSYQKYPNLCSGKVMAGGIALISADDGAARKGREHLSRVEQDLNWIENDEMQLMTHMLKGRTHEFELLERATDNGNFVAQQFFHGQQGHIRFDLQSAQLPFAAIQIGEEYAQFSLNLAQGRQTFQTDHTDHLNSHVLRGRDSFGFATTTLANVPDGEGQGYLRFAFGQESRAELTEHFYMPSRMLRPDAQWSCAHAFNHVQQLLNEGMRNSGISSHVPMSMAQKLNAVGQAELQPLDDKRLQADDPVALHRQPRPDSGMTMSRIASVAMHLGGLIIGMTEPAMWQGGPDRDLLDVMLGQLIHSGMPGVSRSGRAMILDTHAFLCMGDMRSDDVEQQVRGLKSLAESCQRLSGMARIGDYLRFVPDETFAAAPRAVQEQAVEALFVSQDNQTRLHLIQSMLDDAQFCKASACLDRFEQQLDRRAPPVAESLHSARQGEQSDRPETMNARQHTDLREQLLKQRLALTELQSNERRSRFWSS</sequence>
<feature type="region of interest" description="Disordered" evidence="1">
    <location>
        <begin position="962"/>
        <end position="988"/>
    </location>
</feature>
<name>A0A1G9A7X4_9PSED</name>
<proteinExistence type="predicted"/>
<dbReference type="EMBL" id="FNFD01000005">
    <property type="protein sequence ID" value="SDK23439.1"/>
    <property type="molecule type" value="Genomic_DNA"/>
</dbReference>
<dbReference type="RefSeq" id="WP_139198552.1">
    <property type="nucleotide sequence ID" value="NZ_FNFD01000005.1"/>
</dbReference>
<organism evidence="2 3">
    <name type="scientific">Pseudomonas indica</name>
    <dbReference type="NCBI Taxonomy" id="137658"/>
    <lineage>
        <taxon>Bacteria</taxon>
        <taxon>Pseudomonadati</taxon>
        <taxon>Pseudomonadota</taxon>
        <taxon>Gammaproteobacteria</taxon>
        <taxon>Pseudomonadales</taxon>
        <taxon>Pseudomonadaceae</taxon>
        <taxon>Pseudomonas</taxon>
    </lineage>
</organism>
<gene>
    <name evidence="2" type="ORF">SAMN05216186_105125</name>
</gene>
<protein>
    <submittedName>
        <fullName evidence="2">Uncharacterized protein</fullName>
    </submittedName>
</protein>
<feature type="compositionally biased region" description="Polar residues" evidence="1">
    <location>
        <begin position="8"/>
        <end position="20"/>
    </location>
</feature>
<reference evidence="2 3" key="1">
    <citation type="submission" date="2016-10" db="EMBL/GenBank/DDBJ databases">
        <authorList>
            <person name="de Groot N.N."/>
        </authorList>
    </citation>
    <scope>NUCLEOTIDE SEQUENCE [LARGE SCALE GENOMIC DNA]</scope>
    <source>
        <strain evidence="2 3">JCM 21544</strain>
    </source>
</reference>